<evidence type="ECO:0000256" key="3">
    <source>
        <dbReference type="SAM" id="Coils"/>
    </source>
</evidence>
<evidence type="ECO:0000256" key="1">
    <source>
        <dbReference type="ARBA" id="ARBA00023125"/>
    </source>
</evidence>
<dbReference type="eggNOG" id="COG0718">
    <property type="taxonomic scope" value="Bacteria"/>
</dbReference>
<dbReference type="PIRSF" id="PIRSF004555">
    <property type="entry name" value="UCP004555"/>
    <property type="match status" value="1"/>
</dbReference>
<dbReference type="SUPFAM" id="SSF82607">
    <property type="entry name" value="YbaB-like"/>
    <property type="match status" value="1"/>
</dbReference>
<comment type="function">
    <text evidence="2">Binds to DNA and alters its conformation. May be involved in regulation of gene expression, nucleoid organization and DNA protection.</text>
</comment>
<proteinExistence type="inferred from homology"/>
<organism evidence="4 5">
    <name type="scientific">Mycoplasmopsis alligatoris A21JP2</name>
    <dbReference type="NCBI Taxonomy" id="747682"/>
    <lineage>
        <taxon>Bacteria</taxon>
        <taxon>Bacillati</taxon>
        <taxon>Mycoplasmatota</taxon>
        <taxon>Mycoplasmoidales</taxon>
        <taxon>Metamycoplasmataceae</taxon>
        <taxon>Mycoplasmopsis</taxon>
    </lineage>
</organism>
<dbReference type="PANTHER" id="PTHR33449:SF1">
    <property type="entry name" value="NUCLEOID-ASSOCIATED PROTEIN YBAB"/>
    <property type="match status" value="1"/>
</dbReference>
<dbReference type="Gene3D" id="3.30.1310.10">
    <property type="entry name" value="Nucleoid-associated protein YbaB-like domain"/>
    <property type="match status" value="1"/>
</dbReference>
<comment type="similarity">
    <text evidence="2">Belongs to the YbaB/EbfC family.</text>
</comment>
<dbReference type="PANTHER" id="PTHR33449">
    <property type="entry name" value="NUCLEOID-ASSOCIATED PROTEIN YBAB"/>
    <property type="match status" value="1"/>
</dbReference>
<keyword evidence="2" id="KW-0963">Cytoplasm</keyword>
<feature type="coiled-coil region" evidence="3">
    <location>
        <begin position="2"/>
        <end position="29"/>
    </location>
</feature>
<dbReference type="EMBL" id="ADNC01000027">
    <property type="protein sequence ID" value="EFF41286.1"/>
    <property type="molecule type" value="Genomic_DNA"/>
</dbReference>
<comment type="caution">
    <text evidence="4">The sequence shown here is derived from an EMBL/GenBank/DDBJ whole genome shotgun (WGS) entry which is preliminary data.</text>
</comment>
<accession>D4XWM9</accession>
<gene>
    <name evidence="4" type="ORF">MALL_0399</name>
</gene>
<protein>
    <recommendedName>
        <fullName evidence="2">Nucleoid-associated protein MALL_0399</fullName>
    </recommendedName>
</protein>
<dbReference type="InterPro" id="IPR004401">
    <property type="entry name" value="YbaB/EbfC"/>
</dbReference>
<name>D4XWM9_9BACT</name>
<dbReference type="GO" id="GO:0043590">
    <property type="term" value="C:bacterial nucleoid"/>
    <property type="evidence" value="ECO:0007669"/>
    <property type="project" value="UniProtKB-UniRule"/>
</dbReference>
<dbReference type="Pfam" id="PF02575">
    <property type="entry name" value="YbaB_DNA_bd"/>
    <property type="match status" value="1"/>
</dbReference>
<comment type="subunit">
    <text evidence="2">Homodimer.</text>
</comment>
<keyword evidence="5" id="KW-1185">Reference proteome</keyword>
<evidence type="ECO:0000313" key="4">
    <source>
        <dbReference type="EMBL" id="EFF41286.1"/>
    </source>
</evidence>
<dbReference type="NCBIfam" id="TIGR00103">
    <property type="entry name" value="DNA_YbaB_EbfC"/>
    <property type="match status" value="1"/>
</dbReference>
<comment type="subcellular location">
    <subcellularLocation>
        <location evidence="2">Cytoplasm</location>
        <location evidence="2">Nucleoid</location>
    </subcellularLocation>
</comment>
<dbReference type="HAMAP" id="MF_00274">
    <property type="entry name" value="DNA_YbaB_EbfC"/>
    <property type="match status" value="1"/>
</dbReference>
<dbReference type="STRING" id="747682.MALL_0399"/>
<dbReference type="GO" id="GO:0005829">
    <property type="term" value="C:cytosol"/>
    <property type="evidence" value="ECO:0007669"/>
    <property type="project" value="TreeGrafter"/>
</dbReference>
<dbReference type="GO" id="GO:0003677">
    <property type="term" value="F:DNA binding"/>
    <property type="evidence" value="ECO:0007669"/>
    <property type="project" value="UniProtKB-UniRule"/>
</dbReference>
<keyword evidence="1 2" id="KW-0238">DNA-binding</keyword>
<dbReference type="Proteomes" id="UP000004757">
    <property type="component" value="Unassembled WGS sequence"/>
</dbReference>
<keyword evidence="3" id="KW-0175">Coiled coil</keyword>
<evidence type="ECO:0000313" key="5">
    <source>
        <dbReference type="Proteomes" id="UP000004757"/>
    </source>
</evidence>
<dbReference type="AlphaFoldDB" id="D4XWM9"/>
<reference evidence="4 5" key="1">
    <citation type="submission" date="2010-03" db="EMBL/GenBank/DDBJ databases">
        <authorList>
            <person name="Glass J.I."/>
            <person name="Benders G.A."/>
            <person name="Durkin A.S."/>
            <person name="Farmerie W.G."/>
            <person name="Hlavinka K."/>
            <person name="Hostetler J."/>
            <person name="Jackson J."/>
            <person name="May M.A."/>
            <person name="Miller R.H."/>
            <person name="Paralanov V."/>
            <person name="Radune D."/>
            <person name="Szczypinski B."/>
            <person name="Brown D.R."/>
        </authorList>
    </citation>
    <scope>NUCLEOTIDE SEQUENCE [LARGE SCALE GENOMIC DNA]</scope>
    <source>
        <strain evidence="4 5">A21JP2</strain>
    </source>
</reference>
<sequence length="96" mass="10845">MGMEMIKKMRKMQEELTKKQNEFAKKEFKFEKQGIKITMLGSKEIKSIKVDAALVDPEDVELLEDLLVVALNEAITTVSEEEDSVLSPQMPGGLPF</sequence>
<dbReference type="InterPro" id="IPR036894">
    <property type="entry name" value="YbaB-like_sf"/>
</dbReference>
<dbReference type="RefSeq" id="WP_005683915.1">
    <property type="nucleotide sequence ID" value="NZ_ADNC01000027.1"/>
</dbReference>
<evidence type="ECO:0000256" key="2">
    <source>
        <dbReference type="HAMAP-Rule" id="MF_00274"/>
    </source>
</evidence>